<keyword evidence="1" id="KW-0812">Transmembrane</keyword>
<accession>A0AAE9D4G7</accession>
<name>A0AAE9D4G7_CAEBR</name>
<dbReference type="EMBL" id="CP090894">
    <property type="protein sequence ID" value="ULT93549.1"/>
    <property type="molecule type" value="Genomic_DNA"/>
</dbReference>
<feature type="transmembrane region" description="Helical" evidence="1">
    <location>
        <begin position="41"/>
        <end position="65"/>
    </location>
</feature>
<dbReference type="AlphaFoldDB" id="A0AAE9D4G7"/>
<dbReference type="Proteomes" id="UP000827892">
    <property type="component" value="Chromosome IV"/>
</dbReference>
<organism evidence="2 3">
    <name type="scientific">Caenorhabditis briggsae</name>
    <dbReference type="NCBI Taxonomy" id="6238"/>
    <lineage>
        <taxon>Eukaryota</taxon>
        <taxon>Metazoa</taxon>
        <taxon>Ecdysozoa</taxon>
        <taxon>Nematoda</taxon>
        <taxon>Chromadorea</taxon>
        <taxon>Rhabditida</taxon>
        <taxon>Rhabditina</taxon>
        <taxon>Rhabditomorpha</taxon>
        <taxon>Rhabditoidea</taxon>
        <taxon>Rhabditidae</taxon>
        <taxon>Peloderinae</taxon>
        <taxon>Caenorhabditis</taxon>
    </lineage>
</organism>
<reference evidence="2 3" key="1">
    <citation type="submission" date="2022-05" db="EMBL/GenBank/DDBJ databases">
        <title>Chromosome-level reference genomes for two strains of Caenorhabditis briggsae: an improved platform for comparative genomics.</title>
        <authorList>
            <person name="Stevens L."/>
            <person name="Andersen E.C."/>
        </authorList>
    </citation>
    <scope>NUCLEOTIDE SEQUENCE [LARGE SCALE GENOMIC DNA]</scope>
    <source>
        <strain evidence="2">QX1410_ONT</strain>
        <tissue evidence="2">Whole-organism</tissue>
    </source>
</reference>
<keyword evidence="1" id="KW-1133">Transmembrane helix</keyword>
<protein>
    <submittedName>
        <fullName evidence="2">Uncharacterized protein</fullName>
    </submittedName>
</protein>
<evidence type="ECO:0000256" key="1">
    <source>
        <dbReference type="SAM" id="Phobius"/>
    </source>
</evidence>
<gene>
    <name evidence="2" type="ORF">L3Y34_003207</name>
</gene>
<evidence type="ECO:0000313" key="3">
    <source>
        <dbReference type="Proteomes" id="UP000827892"/>
    </source>
</evidence>
<keyword evidence="1" id="KW-0472">Membrane</keyword>
<evidence type="ECO:0000313" key="2">
    <source>
        <dbReference type="EMBL" id="ULT93549.1"/>
    </source>
</evidence>
<sequence length="90" mass="10529">MFMEPPIENFTTFKFEMINIEAYENEPEDLFVTNLNFKMELLIVVLMVLGALGFPYLLFELLSFVSHKIQLWMEFKRQQQSDGATGTAEL</sequence>
<proteinExistence type="predicted"/>